<sequence>MKIQIKTDPSLGKDEIILLCHQKNEKVQQIKRLIDEMVSGQTSMVVYKDKQEIYLPVSEILFFETSGTTIYAHTAKEMYETSYKLYELEEILPGYFLRVSKSTIANIHRIAGISRNLTASSTIAFGSTHKQAYVSRHYFKTLKLRLEEKRNFYEKKKT</sequence>
<dbReference type="EMBL" id="DXEM01000016">
    <property type="protein sequence ID" value="HIX67589.1"/>
    <property type="molecule type" value="Genomic_DNA"/>
</dbReference>
<dbReference type="PROSITE" id="PS50930">
    <property type="entry name" value="HTH_LYTTR"/>
    <property type="match status" value="1"/>
</dbReference>
<dbReference type="GO" id="GO:0003677">
    <property type="term" value="F:DNA binding"/>
    <property type="evidence" value="ECO:0007669"/>
    <property type="project" value="InterPro"/>
</dbReference>
<evidence type="ECO:0000313" key="2">
    <source>
        <dbReference type="EMBL" id="HIX67589.1"/>
    </source>
</evidence>
<comment type="caution">
    <text evidence="2">The sequence shown here is derived from an EMBL/GenBank/DDBJ whole genome shotgun (WGS) entry which is preliminary data.</text>
</comment>
<protein>
    <submittedName>
        <fullName evidence="2">LytTR family transcriptional regulator</fullName>
    </submittedName>
</protein>
<organism evidence="2 3">
    <name type="scientific">Candidatus Anaerostipes excrementavium</name>
    <dbReference type="NCBI Taxonomy" id="2838463"/>
    <lineage>
        <taxon>Bacteria</taxon>
        <taxon>Bacillati</taxon>
        <taxon>Bacillota</taxon>
        <taxon>Clostridia</taxon>
        <taxon>Lachnospirales</taxon>
        <taxon>Lachnospiraceae</taxon>
        <taxon>Anaerostipes</taxon>
    </lineage>
</organism>
<dbReference type="AlphaFoldDB" id="A0A9D2B9W7"/>
<evidence type="ECO:0000259" key="1">
    <source>
        <dbReference type="PROSITE" id="PS50930"/>
    </source>
</evidence>
<dbReference type="PANTHER" id="PTHR37299">
    <property type="entry name" value="TRANSCRIPTIONAL REGULATOR-RELATED"/>
    <property type="match status" value="1"/>
</dbReference>
<reference evidence="2" key="1">
    <citation type="journal article" date="2021" name="PeerJ">
        <title>Extensive microbial diversity within the chicken gut microbiome revealed by metagenomics and culture.</title>
        <authorList>
            <person name="Gilroy R."/>
            <person name="Ravi A."/>
            <person name="Getino M."/>
            <person name="Pursley I."/>
            <person name="Horton D.L."/>
            <person name="Alikhan N.F."/>
            <person name="Baker D."/>
            <person name="Gharbi K."/>
            <person name="Hall N."/>
            <person name="Watson M."/>
            <person name="Adriaenssens E.M."/>
            <person name="Foster-Nyarko E."/>
            <person name="Jarju S."/>
            <person name="Secka A."/>
            <person name="Antonio M."/>
            <person name="Oren A."/>
            <person name="Chaudhuri R.R."/>
            <person name="La Ragione R."/>
            <person name="Hildebrand F."/>
            <person name="Pallen M.J."/>
        </authorList>
    </citation>
    <scope>NUCLEOTIDE SEQUENCE</scope>
    <source>
        <strain evidence="2">CHK191-13928</strain>
    </source>
</reference>
<dbReference type="Gene3D" id="2.40.50.1020">
    <property type="entry name" value="LytTr DNA-binding domain"/>
    <property type="match status" value="1"/>
</dbReference>
<dbReference type="InterPro" id="IPR007492">
    <property type="entry name" value="LytTR_DNA-bd_dom"/>
</dbReference>
<gene>
    <name evidence="2" type="ORF">H9735_05605</name>
</gene>
<reference evidence="2" key="2">
    <citation type="submission" date="2021-04" db="EMBL/GenBank/DDBJ databases">
        <authorList>
            <person name="Gilroy R."/>
        </authorList>
    </citation>
    <scope>NUCLEOTIDE SEQUENCE</scope>
    <source>
        <strain evidence="2">CHK191-13928</strain>
    </source>
</reference>
<dbReference type="SMART" id="SM00850">
    <property type="entry name" value="LytTR"/>
    <property type="match status" value="1"/>
</dbReference>
<dbReference type="InterPro" id="IPR046947">
    <property type="entry name" value="LytR-like"/>
</dbReference>
<dbReference type="GO" id="GO:0000156">
    <property type="term" value="F:phosphorelay response regulator activity"/>
    <property type="evidence" value="ECO:0007669"/>
    <property type="project" value="InterPro"/>
</dbReference>
<name>A0A9D2B9W7_9FIRM</name>
<dbReference type="Pfam" id="PF04397">
    <property type="entry name" value="LytTR"/>
    <property type="match status" value="1"/>
</dbReference>
<feature type="domain" description="HTH LytTR-type" evidence="1">
    <location>
        <begin position="44"/>
        <end position="148"/>
    </location>
</feature>
<dbReference type="Proteomes" id="UP000886721">
    <property type="component" value="Unassembled WGS sequence"/>
</dbReference>
<evidence type="ECO:0000313" key="3">
    <source>
        <dbReference type="Proteomes" id="UP000886721"/>
    </source>
</evidence>
<dbReference type="PANTHER" id="PTHR37299:SF4">
    <property type="entry name" value="TRANSCRIPTIONAL REGULATOR"/>
    <property type="match status" value="1"/>
</dbReference>
<accession>A0A9D2B9W7</accession>
<proteinExistence type="predicted"/>